<evidence type="ECO:0000313" key="1">
    <source>
        <dbReference type="EMBL" id="KXG26514.1"/>
    </source>
</evidence>
<dbReference type="AlphaFoldDB" id="A0A1B6PLG7"/>
<dbReference type="Proteomes" id="UP000000768">
    <property type="component" value="Chromosome 6"/>
</dbReference>
<reference evidence="2" key="2">
    <citation type="journal article" date="2018" name="Plant J.">
        <title>The Sorghum bicolor reference genome: improved assembly, gene annotations, a transcriptome atlas, and signatures of genome organization.</title>
        <authorList>
            <person name="McCormick R.F."/>
            <person name="Truong S.K."/>
            <person name="Sreedasyam A."/>
            <person name="Jenkins J."/>
            <person name="Shu S."/>
            <person name="Sims D."/>
            <person name="Kennedy M."/>
            <person name="Amirebrahimi M."/>
            <person name="Weers B.D."/>
            <person name="McKinley B."/>
            <person name="Mattison A."/>
            <person name="Morishige D.T."/>
            <person name="Grimwood J."/>
            <person name="Schmutz J."/>
            <person name="Mullet J.E."/>
        </authorList>
    </citation>
    <scope>NUCLEOTIDE SEQUENCE [LARGE SCALE GENOMIC DNA]</scope>
    <source>
        <strain evidence="2">cv. BTx623</strain>
    </source>
</reference>
<dbReference type="Gramene" id="KXG26514">
    <property type="protein sequence ID" value="KXG26514"/>
    <property type="gene ID" value="SORBI_3006G113600"/>
</dbReference>
<accession>A0A1B6PLG7</accession>
<organism evidence="1 2">
    <name type="scientific">Sorghum bicolor</name>
    <name type="common">Sorghum</name>
    <name type="synonym">Sorghum vulgare</name>
    <dbReference type="NCBI Taxonomy" id="4558"/>
    <lineage>
        <taxon>Eukaryota</taxon>
        <taxon>Viridiplantae</taxon>
        <taxon>Streptophyta</taxon>
        <taxon>Embryophyta</taxon>
        <taxon>Tracheophyta</taxon>
        <taxon>Spermatophyta</taxon>
        <taxon>Magnoliopsida</taxon>
        <taxon>Liliopsida</taxon>
        <taxon>Poales</taxon>
        <taxon>Poaceae</taxon>
        <taxon>PACMAD clade</taxon>
        <taxon>Panicoideae</taxon>
        <taxon>Andropogonodae</taxon>
        <taxon>Andropogoneae</taxon>
        <taxon>Sorghinae</taxon>
        <taxon>Sorghum</taxon>
    </lineage>
</organism>
<dbReference type="InParanoid" id="A0A1B6PLG7"/>
<keyword evidence="2" id="KW-1185">Reference proteome</keyword>
<evidence type="ECO:0000313" key="2">
    <source>
        <dbReference type="Proteomes" id="UP000000768"/>
    </source>
</evidence>
<name>A0A1B6PLG7_SORBI</name>
<proteinExistence type="predicted"/>
<dbReference type="EMBL" id="CM000765">
    <property type="protein sequence ID" value="KXG26514.1"/>
    <property type="molecule type" value="Genomic_DNA"/>
</dbReference>
<sequence length="87" mass="9590">MHPRARPVPLPRRRPAGGHLLDAAAYKWRTRRLGLDDSCGAAEQEQHVSTSPFAGSASWSGAPALRHSGLRRPQAKRCDLRCVFFTA</sequence>
<protein>
    <submittedName>
        <fullName evidence="1">Uncharacterized protein</fullName>
    </submittedName>
</protein>
<reference evidence="1 2" key="1">
    <citation type="journal article" date="2009" name="Nature">
        <title>The Sorghum bicolor genome and the diversification of grasses.</title>
        <authorList>
            <person name="Paterson A.H."/>
            <person name="Bowers J.E."/>
            <person name="Bruggmann R."/>
            <person name="Dubchak I."/>
            <person name="Grimwood J."/>
            <person name="Gundlach H."/>
            <person name="Haberer G."/>
            <person name="Hellsten U."/>
            <person name="Mitros T."/>
            <person name="Poliakov A."/>
            <person name="Schmutz J."/>
            <person name="Spannagl M."/>
            <person name="Tang H."/>
            <person name="Wang X."/>
            <person name="Wicker T."/>
            <person name="Bharti A.K."/>
            <person name="Chapman J."/>
            <person name="Feltus F.A."/>
            <person name="Gowik U."/>
            <person name="Grigoriev I.V."/>
            <person name="Lyons E."/>
            <person name="Maher C.A."/>
            <person name="Martis M."/>
            <person name="Narechania A."/>
            <person name="Otillar R.P."/>
            <person name="Penning B.W."/>
            <person name="Salamov A.A."/>
            <person name="Wang Y."/>
            <person name="Zhang L."/>
            <person name="Carpita N.C."/>
            <person name="Freeling M."/>
            <person name="Gingle A.R."/>
            <person name="Hash C.T."/>
            <person name="Keller B."/>
            <person name="Klein P."/>
            <person name="Kresovich S."/>
            <person name="McCann M.C."/>
            <person name="Ming R."/>
            <person name="Peterson D.G."/>
            <person name="Mehboob-ur-Rahman"/>
            <person name="Ware D."/>
            <person name="Westhoff P."/>
            <person name="Mayer K.F."/>
            <person name="Messing J."/>
            <person name="Rokhsar D.S."/>
        </authorList>
    </citation>
    <scope>NUCLEOTIDE SEQUENCE [LARGE SCALE GENOMIC DNA]</scope>
    <source>
        <strain evidence="2">cv. BTx623</strain>
    </source>
</reference>
<gene>
    <name evidence="1" type="ORF">SORBI_3006G113600</name>
</gene>